<dbReference type="Proteomes" id="UP000721442">
    <property type="component" value="Unassembled WGS sequence"/>
</dbReference>
<gene>
    <name evidence="2" type="ORF">IAC77_01765</name>
</gene>
<dbReference type="Pfam" id="PF02657">
    <property type="entry name" value="SufE"/>
    <property type="match status" value="1"/>
</dbReference>
<comment type="caution">
    <text evidence="2">The sequence shown here is derived from an EMBL/GenBank/DDBJ whole genome shotgun (WGS) entry which is preliminary data.</text>
</comment>
<proteinExistence type="predicted"/>
<organism evidence="2 3">
    <name type="scientific">Candidatus Enterousia excrementavium</name>
    <dbReference type="NCBI Taxonomy" id="2840789"/>
    <lineage>
        <taxon>Bacteria</taxon>
        <taxon>Pseudomonadati</taxon>
        <taxon>Pseudomonadota</taxon>
        <taxon>Alphaproteobacteria</taxon>
        <taxon>Candidatus Enterousia</taxon>
    </lineage>
</organism>
<evidence type="ECO:0000259" key="1">
    <source>
        <dbReference type="Pfam" id="PF02657"/>
    </source>
</evidence>
<name>A0A940DDK0_9PROT</name>
<reference evidence="2" key="2">
    <citation type="journal article" date="2021" name="PeerJ">
        <title>Extensive microbial diversity within the chicken gut microbiome revealed by metagenomics and culture.</title>
        <authorList>
            <person name="Gilroy R."/>
            <person name="Ravi A."/>
            <person name="Getino M."/>
            <person name="Pursley I."/>
            <person name="Horton D.L."/>
            <person name="Alikhan N.F."/>
            <person name="Baker D."/>
            <person name="Gharbi K."/>
            <person name="Hall N."/>
            <person name="Watson M."/>
            <person name="Adriaenssens E.M."/>
            <person name="Foster-Nyarko E."/>
            <person name="Jarju S."/>
            <person name="Secka A."/>
            <person name="Antonio M."/>
            <person name="Oren A."/>
            <person name="Chaudhuri R.R."/>
            <person name="La Ragione R."/>
            <person name="Hildebrand F."/>
            <person name="Pallen M.J."/>
        </authorList>
    </citation>
    <scope>NUCLEOTIDE SEQUENCE</scope>
    <source>
        <strain evidence="2">B1-16210</strain>
    </source>
</reference>
<dbReference type="InterPro" id="IPR003808">
    <property type="entry name" value="Fe-S_metab-assoc_dom"/>
</dbReference>
<accession>A0A940DDK0</accession>
<evidence type="ECO:0000313" key="3">
    <source>
        <dbReference type="Proteomes" id="UP000721442"/>
    </source>
</evidence>
<protein>
    <submittedName>
        <fullName evidence="2">SufE family protein</fullName>
    </submittedName>
</protein>
<dbReference type="Gene3D" id="3.90.1010.10">
    <property type="match status" value="1"/>
</dbReference>
<feature type="domain" description="Fe-S metabolism associated" evidence="1">
    <location>
        <begin position="11"/>
        <end position="119"/>
    </location>
</feature>
<sequence length="120" mass="13206">MKYAEMKNMLMMVNDPVQKLEMVMDFGAHMPKVPEMAVCNEIQGCASFAEICRVGNRFYGRADSGIVRGIVAIITAMVDGKSPDEIKKMDLAGEFASLDINLGAGRLNGLNSMIRFLQNL</sequence>
<reference evidence="2" key="1">
    <citation type="submission" date="2020-10" db="EMBL/GenBank/DDBJ databases">
        <authorList>
            <person name="Gilroy R."/>
        </authorList>
    </citation>
    <scope>NUCLEOTIDE SEQUENCE</scope>
    <source>
        <strain evidence="2">B1-16210</strain>
    </source>
</reference>
<dbReference type="EMBL" id="JADINE010000026">
    <property type="protein sequence ID" value="MBO8407170.1"/>
    <property type="molecule type" value="Genomic_DNA"/>
</dbReference>
<dbReference type="AlphaFoldDB" id="A0A940DDK0"/>
<dbReference type="SUPFAM" id="SSF82649">
    <property type="entry name" value="SufE/NifU"/>
    <property type="match status" value="1"/>
</dbReference>
<evidence type="ECO:0000313" key="2">
    <source>
        <dbReference type="EMBL" id="MBO8407170.1"/>
    </source>
</evidence>